<sequence>MCVVLLSITARASLWARAAAISAASDSSSAGKIPSSSPTRPWYCAKRVRISCAESLLICDSEVLLRRSLMAVVRRSEAVSTNCNWRSILFSISAICWREDTSSFRDVSTSAVSRCNSVVAASTSLRVSSMTSIEPSSSAAPRRQPLAANLSPRRVTTVTLAFVSTTEIAALMSSVHPMELSNASSKLFTAPGAESAART</sequence>
<proteinExistence type="predicted"/>
<evidence type="ECO:0000313" key="1">
    <source>
        <dbReference type="EMBL" id="CAB5003564.1"/>
    </source>
</evidence>
<dbReference type="EMBL" id="CAFBPC010000079">
    <property type="protein sequence ID" value="CAB5003564.1"/>
    <property type="molecule type" value="Genomic_DNA"/>
</dbReference>
<name>A0A6J7PNL8_9ZZZZ</name>
<gene>
    <name evidence="1" type="ORF">UFOPK4057_00455</name>
</gene>
<reference evidence="1" key="1">
    <citation type="submission" date="2020-05" db="EMBL/GenBank/DDBJ databases">
        <authorList>
            <person name="Chiriac C."/>
            <person name="Salcher M."/>
            <person name="Ghai R."/>
            <person name="Kavagutti S V."/>
        </authorList>
    </citation>
    <scope>NUCLEOTIDE SEQUENCE</scope>
</reference>
<protein>
    <submittedName>
        <fullName evidence="1">Unannotated protein</fullName>
    </submittedName>
</protein>
<organism evidence="1">
    <name type="scientific">freshwater metagenome</name>
    <dbReference type="NCBI Taxonomy" id="449393"/>
    <lineage>
        <taxon>unclassified sequences</taxon>
        <taxon>metagenomes</taxon>
        <taxon>ecological metagenomes</taxon>
    </lineage>
</organism>
<accession>A0A6J7PNL8</accession>
<dbReference type="AlphaFoldDB" id="A0A6J7PNL8"/>